<feature type="region of interest" description="Disordered" evidence="1">
    <location>
        <begin position="1"/>
        <end position="22"/>
    </location>
</feature>
<evidence type="ECO:0000313" key="2">
    <source>
        <dbReference type="EMBL" id="GAH05116.1"/>
    </source>
</evidence>
<reference evidence="2" key="1">
    <citation type="journal article" date="2014" name="Front. Microbiol.">
        <title>High frequency of phylogenetically diverse reductive dehalogenase-homologous genes in deep subseafloor sedimentary metagenomes.</title>
        <authorList>
            <person name="Kawai M."/>
            <person name="Futagami T."/>
            <person name="Toyoda A."/>
            <person name="Takaki Y."/>
            <person name="Nishi S."/>
            <person name="Hori S."/>
            <person name="Arai W."/>
            <person name="Tsubouchi T."/>
            <person name="Morono Y."/>
            <person name="Uchiyama I."/>
            <person name="Ito T."/>
            <person name="Fujiyama A."/>
            <person name="Inagaki F."/>
            <person name="Takami H."/>
        </authorList>
    </citation>
    <scope>NUCLEOTIDE SEQUENCE</scope>
    <source>
        <strain evidence="2">Expedition CK06-06</strain>
    </source>
</reference>
<name>X1CAF6_9ZZZZ</name>
<feature type="non-terminal residue" evidence="2">
    <location>
        <position position="1"/>
    </location>
</feature>
<evidence type="ECO:0000256" key="1">
    <source>
        <dbReference type="SAM" id="MobiDB-lite"/>
    </source>
</evidence>
<accession>X1CAF6</accession>
<organism evidence="2">
    <name type="scientific">marine sediment metagenome</name>
    <dbReference type="NCBI Taxonomy" id="412755"/>
    <lineage>
        <taxon>unclassified sequences</taxon>
        <taxon>metagenomes</taxon>
        <taxon>ecological metagenomes</taxon>
    </lineage>
</organism>
<sequence>EPESVNQTFGMSTLILDPNQEPQSEVAYSLKEKVAEDLEKLAAMDTTRSKAEEFIELAAKDGWDSAINKFNDLYGKQAKKDLPVPATPQVQANDPNIFRLRNLTSLQRIPNTTLATLAVQSAGNPAVQFIINEQRKQAQFVEQLYSLVPQDSNTLDTVPLIMEFKPDMSFYIIKDISVERLDEVEYEEIKAPRLYREDYTQAQSLAAVHFNPENILKRMNFRLVVRDEEPIDANAPAESEEAS</sequence>
<gene>
    <name evidence="2" type="ORF">S01H4_40409</name>
</gene>
<dbReference type="EMBL" id="BART01021998">
    <property type="protein sequence ID" value="GAH05116.1"/>
    <property type="molecule type" value="Genomic_DNA"/>
</dbReference>
<protein>
    <submittedName>
        <fullName evidence="2">Uncharacterized protein</fullName>
    </submittedName>
</protein>
<dbReference type="AlphaFoldDB" id="X1CAF6"/>
<feature type="compositionally biased region" description="Polar residues" evidence="1">
    <location>
        <begin position="1"/>
        <end position="11"/>
    </location>
</feature>
<comment type="caution">
    <text evidence="2">The sequence shown here is derived from an EMBL/GenBank/DDBJ whole genome shotgun (WGS) entry which is preliminary data.</text>
</comment>
<proteinExistence type="predicted"/>